<organism evidence="1 2">
    <name type="scientific">Carnegiea gigantea</name>
    <dbReference type="NCBI Taxonomy" id="171969"/>
    <lineage>
        <taxon>Eukaryota</taxon>
        <taxon>Viridiplantae</taxon>
        <taxon>Streptophyta</taxon>
        <taxon>Embryophyta</taxon>
        <taxon>Tracheophyta</taxon>
        <taxon>Spermatophyta</taxon>
        <taxon>Magnoliopsida</taxon>
        <taxon>eudicotyledons</taxon>
        <taxon>Gunneridae</taxon>
        <taxon>Pentapetalae</taxon>
        <taxon>Caryophyllales</taxon>
        <taxon>Cactineae</taxon>
        <taxon>Cactaceae</taxon>
        <taxon>Cactoideae</taxon>
        <taxon>Echinocereeae</taxon>
        <taxon>Carnegiea</taxon>
    </lineage>
</organism>
<dbReference type="Gene3D" id="3.60.10.10">
    <property type="entry name" value="Endonuclease/exonuclease/phosphatase"/>
    <property type="match status" value="1"/>
</dbReference>
<dbReference type="PANTHER" id="PTHR33710">
    <property type="entry name" value="BNAC02G09200D PROTEIN"/>
    <property type="match status" value="1"/>
</dbReference>
<evidence type="ECO:0008006" key="3">
    <source>
        <dbReference type="Google" id="ProtNLM"/>
    </source>
</evidence>
<protein>
    <recommendedName>
        <fullName evidence="3">Endonuclease/exonuclease/phosphatase domain-containing protein</fullName>
    </recommendedName>
</protein>
<evidence type="ECO:0000313" key="2">
    <source>
        <dbReference type="Proteomes" id="UP001153076"/>
    </source>
</evidence>
<dbReference type="EMBL" id="JAKOGI010000807">
    <property type="protein sequence ID" value="KAJ8430325.1"/>
    <property type="molecule type" value="Genomic_DNA"/>
</dbReference>
<gene>
    <name evidence="1" type="ORF">Cgig2_015382</name>
</gene>
<proteinExistence type="predicted"/>
<name>A0A9Q1JSN9_9CARY</name>
<evidence type="ECO:0000313" key="1">
    <source>
        <dbReference type="EMBL" id="KAJ8430325.1"/>
    </source>
</evidence>
<dbReference type="AlphaFoldDB" id="A0A9Q1JSN9"/>
<accession>A0A9Q1JSN9</accession>
<comment type="caution">
    <text evidence="1">The sequence shown here is derived from an EMBL/GenBank/DDBJ whole genome shotgun (WGS) entry which is preliminary data.</text>
</comment>
<reference evidence="1" key="1">
    <citation type="submission" date="2022-04" db="EMBL/GenBank/DDBJ databases">
        <title>Carnegiea gigantea Genome sequencing and assembly v2.</title>
        <authorList>
            <person name="Copetti D."/>
            <person name="Sanderson M.J."/>
            <person name="Burquez A."/>
            <person name="Wojciechowski M.F."/>
        </authorList>
    </citation>
    <scope>NUCLEOTIDE SEQUENCE</scope>
    <source>
        <strain evidence="1">SGP5-SGP5p</strain>
        <tissue evidence="1">Aerial part</tissue>
    </source>
</reference>
<dbReference type="InterPro" id="IPR036691">
    <property type="entry name" value="Endo/exonu/phosph_ase_sf"/>
</dbReference>
<keyword evidence="2" id="KW-1185">Reference proteome</keyword>
<dbReference type="PANTHER" id="PTHR33710:SF64">
    <property type="entry name" value="ENDONUCLEASE_EXONUCLEASE_PHOSPHATASE DOMAIN-CONTAINING PROTEIN"/>
    <property type="match status" value="1"/>
</dbReference>
<dbReference type="SUPFAM" id="SSF56219">
    <property type="entry name" value="DNase I-like"/>
    <property type="match status" value="1"/>
</dbReference>
<dbReference type="OrthoDB" id="1259237at2759"/>
<dbReference type="Proteomes" id="UP001153076">
    <property type="component" value="Unassembled WGS sequence"/>
</dbReference>
<sequence>MKRETLTFLPVDSIIAWNVSTRKTFFLTFVYGLNTNTQRQSLWRDLRSIAGQMHMAWGVVGDFNTTLYPEERLGGEKINYAELSTFAACLEECDLQEVKSTGAFFTWTSGSTWSKLDRMVENSQLHQEMEYTHISCITEGLSDHTPLKIRFPGCTNRKSQFKFCEMWCNDPMYKEIV</sequence>